<dbReference type="EMBL" id="ABVL01000002">
    <property type="protein sequence ID" value="EDY21479.1"/>
    <property type="molecule type" value="Genomic_DNA"/>
</dbReference>
<evidence type="ECO:0000259" key="2">
    <source>
        <dbReference type="Pfam" id="PF13290"/>
    </source>
</evidence>
<keyword evidence="5" id="KW-1185">Reference proteome</keyword>
<feature type="transmembrane region" description="Helical" evidence="1">
    <location>
        <begin position="12"/>
        <end position="31"/>
    </location>
</feature>
<gene>
    <name evidence="4" type="ORF">CfE428DRAFT_0724</name>
</gene>
<name>B4CVN7_9BACT</name>
<dbReference type="InParanoid" id="B4CVN7"/>
<evidence type="ECO:0000313" key="5">
    <source>
        <dbReference type="Proteomes" id="UP000005824"/>
    </source>
</evidence>
<proteinExistence type="predicted"/>
<keyword evidence="1" id="KW-0472">Membrane</keyword>
<protein>
    <submittedName>
        <fullName evidence="4">Uncharacterized protein</fullName>
    </submittedName>
</protein>
<organism evidence="4 5">
    <name type="scientific">Chthoniobacter flavus Ellin428</name>
    <dbReference type="NCBI Taxonomy" id="497964"/>
    <lineage>
        <taxon>Bacteria</taxon>
        <taxon>Pseudomonadati</taxon>
        <taxon>Verrucomicrobiota</taxon>
        <taxon>Spartobacteria</taxon>
        <taxon>Chthoniobacterales</taxon>
        <taxon>Chthoniobacteraceae</taxon>
        <taxon>Chthoniobacter</taxon>
    </lineage>
</organism>
<dbReference type="SUPFAM" id="SSF63825">
    <property type="entry name" value="YWTD domain"/>
    <property type="match status" value="1"/>
</dbReference>
<evidence type="ECO:0000313" key="4">
    <source>
        <dbReference type="EMBL" id="EDY21479.1"/>
    </source>
</evidence>
<accession>B4CVN7</accession>
<dbReference type="Pfam" id="PF13290">
    <property type="entry name" value="CHB_HEX_C_1"/>
    <property type="match status" value="1"/>
</dbReference>
<dbReference type="InterPro" id="IPR011042">
    <property type="entry name" value="6-blade_b-propeller_TolB-like"/>
</dbReference>
<sequence length="1298" mass="133994" precursor="true">MKQIAAPSSFRSRAYVLFFLVMMVGTSWLHAQVTGMQDVFTYTTADITNHAPTTGSGKWTTLYQSGSNGSSVISANGSAAVLSANAGTVGSGTATANYSFTPAPNTIYTLQTTWSFVNLNSSGADCWVGSGFSNSNGGGNKSTNNGPWVLVRPQVTSASNGTAAGEKGSTNIGSSTMAASAYSAPIVVVETWNTATGELQYSVNGVLQSAWTTTTTPPSGTYYAFLQAFKTGNLVNCLNMTLYAQEIAAVQMQDNFTYNTGASSITGHAPTTTPGGWGTWATNLSSGGSIIANGTEALLNTGSVGSGSVIASYNFAPFVDTVYTATATFNFTAVANTDCWAGVGFSSSGTNHAPWMLIRPQASAGANGVVSAQSNGAPWTGSSATVPAADYSGPITATVVWNTSTGIAQFYVDNLLVLTTPAGSAYVPTGNCNIFFQGFKLGSIVNLPNITLVSQDVSASSNWLSTKTSFNDFPSLFVSPNTQWRTAQGHIQVIQLGNLADYQMSAANFKGSPIELALRNAFTFCHNNNIKIAMCAYGLQKNVGISGCGGGEGYDTLATQALDLQNITTAIADNGGIGGVDYIFFDGPLFFGVDEQPLGQGSGYGCGLTIDQAASETASVIELVQQYFPNAQFIEDDGVGTVALDLDSENTFQQAVASDVNTFHGTNGFSFAGFQTDMDWRTDPFTALAPLLPVLAQNHIPSFGILFNSGGGWNAPLRPQNNAQNMLALEENIQEYNASGLPNPLGTANFASWDVVADGGIGEYDTSGGTINAALISGLTGPTGLAVSGTNLFVIDAVKNQIGEYTTSGATVSTALISGEGYWSTGLAVSGTNLFVANGRQNSVGEYTTSGTTINASLITGLHNATGIVVSGSNLFVLNGDTGTVGEYTTTGAVVNASLITGLSNPAGIAISGSNLFIANTGSGTIGEYTTAGATVNASLISGFSFLPNVPVGLTVSGSNLFASCGSSITGGGVVGEYTTSGATVNATLISGLNQPVGLVVSGSNLFVVGNNSRGDLPSNLLPETTFGTYTNAINFFFGSPMAFQPPPKIIDWMYNPVTKANYFSTSYSEITTLVTNGWIDEAAANWSGGVGGIEPAPSCAPNLVPLYEYTNLSKGFTQYAYSTSTASGAEGGQLAAQGYANPVLKGYVFANNDSADGGVALYEFYNATLNTYYYSTASTSPPSGYSLVTTYQAQGISCYVMPRWVPAPGYIFELPAGWPNPSPGFGTYTGAQTVTLTSSTPGATIYYTTNGYMPTTSSASVPSGGTVTVGASETLNAISVAPGYNNSQMRSGAYTIH</sequence>
<evidence type="ECO:0000259" key="3">
    <source>
        <dbReference type="Pfam" id="PF18885"/>
    </source>
</evidence>
<dbReference type="RefSeq" id="WP_006978051.1">
    <property type="nucleotide sequence ID" value="NZ_ABVL01000002.1"/>
</dbReference>
<dbReference type="Proteomes" id="UP000005824">
    <property type="component" value="Unassembled WGS sequence"/>
</dbReference>
<dbReference type="eggNOG" id="COG3292">
    <property type="taxonomic scope" value="Bacteria"/>
</dbReference>
<dbReference type="Pfam" id="PF18885">
    <property type="entry name" value="DUF5648"/>
    <property type="match status" value="1"/>
</dbReference>
<dbReference type="InterPro" id="IPR059177">
    <property type="entry name" value="GH29D-like_dom"/>
</dbReference>
<dbReference type="Gene3D" id="2.120.10.30">
    <property type="entry name" value="TolB, C-terminal domain"/>
    <property type="match status" value="1"/>
</dbReference>
<dbReference type="eggNOG" id="COG3391">
    <property type="taxonomic scope" value="Bacteria"/>
</dbReference>
<evidence type="ECO:0000256" key="1">
    <source>
        <dbReference type="SAM" id="Phobius"/>
    </source>
</evidence>
<comment type="caution">
    <text evidence="4">The sequence shown here is derived from an EMBL/GenBank/DDBJ whole genome shotgun (WGS) entry which is preliminary data.</text>
</comment>
<dbReference type="InterPro" id="IPR043708">
    <property type="entry name" value="DUF5648"/>
</dbReference>
<feature type="domain" description="DUF5648" evidence="3">
    <location>
        <begin position="1054"/>
        <end position="1202"/>
    </location>
</feature>
<keyword evidence="1" id="KW-1133">Transmembrane helix</keyword>
<feature type="domain" description="GH29D-like beta-sandwich" evidence="2">
    <location>
        <begin position="1227"/>
        <end position="1290"/>
    </location>
</feature>
<reference evidence="4 5" key="1">
    <citation type="journal article" date="2011" name="J. Bacteriol.">
        <title>Genome sequence of Chthoniobacter flavus Ellin428, an aerobic heterotrophic soil bacterium.</title>
        <authorList>
            <person name="Kant R."/>
            <person name="van Passel M.W."/>
            <person name="Palva A."/>
            <person name="Lucas S."/>
            <person name="Lapidus A."/>
            <person name="Glavina Del Rio T."/>
            <person name="Dalin E."/>
            <person name="Tice H."/>
            <person name="Bruce D."/>
            <person name="Goodwin L."/>
            <person name="Pitluck S."/>
            <person name="Larimer F.W."/>
            <person name="Land M.L."/>
            <person name="Hauser L."/>
            <person name="Sangwan P."/>
            <person name="de Vos W.M."/>
            <person name="Janssen P.H."/>
            <person name="Smidt H."/>
        </authorList>
    </citation>
    <scope>NUCLEOTIDE SEQUENCE [LARGE SCALE GENOMIC DNA]</scope>
    <source>
        <strain evidence="4 5">Ellin428</strain>
    </source>
</reference>
<keyword evidence="1" id="KW-0812">Transmembrane</keyword>
<dbReference type="STRING" id="497964.CfE428DRAFT_0724"/>